<gene>
    <name evidence="6" type="ORF">ILEXP_LOCUS7186</name>
</gene>
<evidence type="ECO:0000313" key="6">
    <source>
        <dbReference type="EMBL" id="CAK9139784.1"/>
    </source>
</evidence>
<dbReference type="Pfam" id="PF00201">
    <property type="entry name" value="UDPGT"/>
    <property type="match status" value="1"/>
</dbReference>
<protein>
    <recommendedName>
        <fullName evidence="5">Glycosyltransferase</fullName>
        <ecNumber evidence="5">2.4.1.-</ecNumber>
    </recommendedName>
</protein>
<organism evidence="6 7">
    <name type="scientific">Ilex paraguariensis</name>
    <name type="common">yerba mate</name>
    <dbReference type="NCBI Taxonomy" id="185542"/>
    <lineage>
        <taxon>Eukaryota</taxon>
        <taxon>Viridiplantae</taxon>
        <taxon>Streptophyta</taxon>
        <taxon>Embryophyta</taxon>
        <taxon>Tracheophyta</taxon>
        <taxon>Spermatophyta</taxon>
        <taxon>Magnoliopsida</taxon>
        <taxon>eudicotyledons</taxon>
        <taxon>Gunneridae</taxon>
        <taxon>Pentapetalae</taxon>
        <taxon>asterids</taxon>
        <taxon>campanulids</taxon>
        <taxon>Aquifoliales</taxon>
        <taxon>Aquifoliaceae</taxon>
        <taxon>Ilex</taxon>
    </lineage>
</organism>
<dbReference type="InterPro" id="IPR002213">
    <property type="entry name" value="UDP_glucos_trans"/>
</dbReference>
<accession>A0ABC8R4A4</accession>
<evidence type="ECO:0000256" key="2">
    <source>
        <dbReference type="ARBA" id="ARBA00022676"/>
    </source>
</evidence>
<keyword evidence="3 4" id="KW-0808">Transferase</keyword>
<keyword evidence="7" id="KW-1185">Reference proteome</keyword>
<dbReference type="FunFam" id="3.40.50.2000:FF:000051">
    <property type="entry name" value="Glycosyltransferase"/>
    <property type="match status" value="1"/>
</dbReference>
<reference evidence="6 7" key="1">
    <citation type="submission" date="2024-02" db="EMBL/GenBank/DDBJ databases">
        <authorList>
            <person name="Vignale AGUSTIN F."/>
            <person name="Sosa J E."/>
            <person name="Modenutti C."/>
        </authorList>
    </citation>
    <scope>NUCLEOTIDE SEQUENCE [LARGE SCALE GENOMIC DNA]</scope>
</reference>
<comment type="caution">
    <text evidence="6">The sequence shown here is derived from an EMBL/GenBank/DDBJ whole genome shotgun (WGS) entry which is preliminary data.</text>
</comment>
<sequence>MENSKLHVAILSSPGMGHLIPVLNLGNRLVNHHNVEVTILVVSTTSSPAESQILKSTTSQNQLNIIEIPPVDISSLIDPKTTMVTQLCIMMRAARLGIRSTIAAMKRCPDVLVVDLFGTEAFPIADEFGMPKYVYIPTNAWFTALSTYCQVLDKEIEGEYVDQKEALKIPGCKPVRPEDVVDPMLDRNNQQYREYVRQGIGFTMGDAILLNTWEDLECTSLKALRENEILRSIVKVPVYTIGPLKRSAEPTGSKSRLIEWLDRQPSESVIFVSFGSGGMLSAQQISELAWGLELSQQRFVWVVRPPTEGGADGSFFTVGNDSDGIPDYLPDGFLTRTHSVGLLVPQWGPQMEILSHPSVGGFLSHCGWNSTLESIGSGVPMIAWPLYAEQRLNATMLTEELGIAIRPEVLPTKKVVGREEIEKMVRTLMQYKEGKAMRDRAKELKYSAENALSNEGSSYKSISVVLEGCQKKLLSRNNV</sequence>
<dbReference type="EC" id="2.4.1.-" evidence="5"/>
<evidence type="ECO:0000256" key="3">
    <source>
        <dbReference type="ARBA" id="ARBA00022679"/>
    </source>
</evidence>
<dbReference type="SUPFAM" id="SSF53756">
    <property type="entry name" value="UDP-Glycosyltransferase/glycogen phosphorylase"/>
    <property type="match status" value="1"/>
</dbReference>
<dbReference type="PROSITE" id="PS00375">
    <property type="entry name" value="UDPGT"/>
    <property type="match status" value="1"/>
</dbReference>
<evidence type="ECO:0000256" key="1">
    <source>
        <dbReference type="ARBA" id="ARBA00009995"/>
    </source>
</evidence>
<dbReference type="CDD" id="cd03784">
    <property type="entry name" value="GT1_Gtf-like"/>
    <property type="match status" value="1"/>
</dbReference>
<evidence type="ECO:0000256" key="5">
    <source>
        <dbReference type="RuleBase" id="RU362057"/>
    </source>
</evidence>
<dbReference type="PANTHER" id="PTHR48046">
    <property type="entry name" value="UDP-GLYCOSYLTRANSFERASE 72E1"/>
    <property type="match status" value="1"/>
</dbReference>
<dbReference type="FunFam" id="3.40.50.2000:FF:000054">
    <property type="entry name" value="Glycosyltransferase"/>
    <property type="match status" value="1"/>
</dbReference>
<dbReference type="PANTHER" id="PTHR48046:SF1">
    <property type="entry name" value="GLYCOSYLTRANSFERASE-RELATED"/>
    <property type="match status" value="1"/>
</dbReference>
<keyword evidence="2 4" id="KW-0328">Glycosyltransferase</keyword>
<proteinExistence type="inferred from homology"/>
<dbReference type="Proteomes" id="UP001642360">
    <property type="component" value="Unassembled WGS sequence"/>
</dbReference>
<dbReference type="Gene3D" id="3.40.50.2000">
    <property type="entry name" value="Glycogen Phosphorylase B"/>
    <property type="match status" value="2"/>
</dbReference>
<evidence type="ECO:0000313" key="7">
    <source>
        <dbReference type="Proteomes" id="UP001642360"/>
    </source>
</evidence>
<comment type="similarity">
    <text evidence="1 4">Belongs to the UDP-glycosyltransferase family.</text>
</comment>
<name>A0ABC8R4A4_9AQUA</name>
<dbReference type="AlphaFoldDB" id="A0ABC8R4A4"/>
<dbReference type="InterPro" id="IPR035595">
    <property type="entry name" value="UDP_glycos_trans_CS"/>
</dbReference>
<dbReference type="EMBL" id="CAUOFW020000988">
    <property type="protein sequence ID" value="CAK9139784.1"/>
    <property type="molecule type" value="Genomic_DNA"/>
</dbReference>
<dbReference type="GO" id="GO:0016757">
    <property type="term" value="F:glycosyltransferase activity"/>
    <property type="evidence" value="ECO:0007669"/>
    <property type="project" value="UniProtKB-KW"/>
</dbReference>
<evidence type="ECO:0000256" key="4">
    <source>
        <dbReference type="RuleBase" id="RU003718"/>
    </source>
</evidence>